<dbReference type="AlphaFoldDB" id="A0A0A2WUR6"/>
<dbReference type="RefSeq" id="WP_013746177.1">
    <property type="nucleotide sequence ID" value="NZ_AP035889.1"/>
</dbReference>
<dbReference type="InterPro" id="IPR016755">
    <property type="entry name" value="UCP019302"/>
</dbReference>
<reference evidence="2 5" key="1">
    <citation type="submission" date="2014-11" db="EMBL/GenBank/DDBJ databases">
        <title>Pan-genome of Gallibacterium spp.</title>
        <authorList>
            <person name="Kudirkiene E."/>
            <person name="Bojesen A.M."/>
        </authorList>
    </citation>
    <scope>NUCLEOTIDE SEQUENCE [LARGE SCALE GENOMIC DNA]</scope>
    <source>
        <strain evidence="2 5">F 279</strain>
    </source>
</reference>
<dbReference type="EMBL" id="CP126975">
    <property type="protein sequence ID" value="WIM79180.1"/>
    <property type="molecule type" value="Genomic_DNA"/>
</dbReference>
<name>A0A0A2WUR6_9PAST</name>
<dbReference type="OrthoDB" id="7596112at2"/>
<proteinExistence type="predicted"/>
<keyword evidence="8" id="KW-1185">Reference proteome</keyword>
<gene>
    <name evidence="1" type="ORF">K8W15_04885</name>
    <name evidence="3" type="ORF">NCTC11413_01988</name>
    <name evidence="4" type="ORF">QP018_10465</name>
    <name evidence="2" type="ORF">QV03_11530</name>
</gene>
<evidence type="ECO:0000313" key="1">
    <source>
        <dbReference type="EMBL" id="HJF73524.1"/>
    </source>
</evidence>
<evidence type="ECO:0000313" key="8">
    <source>
        <dbReference type="Proteomes" id="UP001226750"/>
    </source>
</evidence>
<evidence type="ECO:0000313" key="6">
    <source>
        <dbReference type="Proteomes" id="UP000254232"/>
    </source>
</evidence>
<reference evidence="1" key="4">
    <citation type="submission" date="2021-09" db="EMBL/GenBank/DDBJ databases">
        <authorList>
            <person name="Gilroy R."/>
        </authorList>
    </citation>
    <scope>NUCLEOTIDE SEQUENCE</scope>
    <source>
        <strain evidence="1">ChiHjej11B10-15683</strain>
    </source>
</reference>
<dbReference type="EMBL" id="JTJO01000074">
    <property type="protein sequence ID" value="OBW95616.1"/>
    <property type="molecule type" value="Genomic_DNA"/>
</dbReference>
<evidence type="ECO:0000313" key="7">
    <source>
        <dbReference type="Proteomes" id="UP000749334"/>
    </source>
</evidence>
<dbReference type="Pfam" id="PF10084">
    <property type="entry name" value="DUF2322"/>
    <property type="match status" value="1"/>
</dbReference>
<sequence>MNFQQILQTLPSIEGIQQINIINSQGDIVHSIPAISGKLGSLRVYHALAQQYQGKLDKNSAQQGIIWFAEHYQDALENPGKHPNIDLLLAVIANDEHWQIAVLR</sequence>
<dbReference type="PIRSF" id="PIRSF019302">
    <property type="entry name" value="UCP019302"/>
    <property type="match status" value="1"/>
</dbReference>
<dbReference type="Proteomes" id="UP000749334">
    <property type="component" value="Unassembled WGS sequence"/>
</dbReference>
<dbReference type="Proteomes" id="UP000092643">
    <property type="component" value="Unassembled WGS sequence"/>
</dbReference>
<reference evidence="4 8" key="5">
    <citation type="submission" date="2023-06" db="EMBL/GenBank/DDBJ databases">
        <title>Complete Genome Sequence of Gallibacterium anatis Strain BJF12, Isolated from a chicken with diarrhea.</title>
        <authorList>
            <person name="Guo F."/>
            <person name="Bu W."/>
            <person name="Xu F."/>
            <person name="Wen T."/>
        </authorList>
    </citation>
    <scope>NUCLEOTIDE SEQUENCE [LARGE SCALE GENOMIC DNA]</scope>
    <source>
        <strain evidence="4 8">BJF12</strain>
    </source>
</reference>
<dbReference type="Proteomes" id="UP000254232">
    <property type="component" value="Unassembled WGS sequence"/>
</dbReference>
<accession>A0A0A2WUR6</accession>
<dbReference type="PATRIC" id="fig|750.22.peg.2366"/>
<dbReference type="EMBL" id="DYVQ01000037">
    <property type="protein sequence ID" value="HJF73524.1"/>
    <property type="molecule type" value="Genomic_DNA"/>
</dbReference>
<protein>
    <submittedName>
        <fullName evidence="1">DUF2322 family protein</fullName>
    </submittedName>
    <submittedName>
        <fullName evidence="2">RNA polymerase subunit sigma-32</fullName>
    </submittedName>
    <submittedName>
        <fullName evidence="3">Uncharacterized protein conserved in bacteria</fullName>
    </submittedName>
</protein>
<dbReference type="Proteomes" id="UP001226750">
    <property type="component" value="Chromosome"/>
</dbReference>
<dbReference type="GeneID" id="77264683"/>
<organism evidence="1 7">
    <name type="scientific">Gallibacterium anatis</name>
    <dbReference type="NCBI Taxonomy" id="750"/>
    <lineage>
        <taxon>Bacteria</taxon>
        <taxon>Pseudomonadati</taxon>
        <taxon>Pseudomonadota</taxon>
        <taxon>Gammaproteobacteria</taxon>
        <taxon>Pasteurellales</taxon>
        <taxon>Pasteurellaceae</taxon>
        <taxon>Gallibacterium</taxon>
    </lineage>
</organism>
<reference evidence="3 6" key="2">
    <citation type="submission" date="2018-06" db="EMBL/GenBank/DDBJ databases">
        <authorList>
            <consortium name="Pathogen Informatics"/>
            <person name="Doyle S."/>
        </authorList>
    </citation>
    <scope>NUCLEOTIDE SEQUENCE [LARGE SCALE GENOMIC DNA]</scope>
    <source>
        <strain evidence="3 6">NCTC11413</strain>
    </source>
</reference>
<evidence type="ECO:0000313" key="4">
    <source>
        <dbReference type="EMBL" id="WIM79180.1"/>
    </source>
</evidence>
<dbReference type="OMA" id="FGEHTAD"/>
<reference evidence="1" key="3">
    <citation type="journal article" date="2021" name="PeerJ">
        <title>Extensive microbial diversity within the chicken gut microbiome revealed by metagenomics and culture.</title>
        <authorList>
            <person name="Gilroy R."/>
            <person name="Ravi A."/>
            <person name="Getino M."/>
            <person name="Pursley I."/>
            <person name="Horton D.L."/>
            <person name="Alikhan N.F."/>
            <person name="Baker D."/>
            <person name="Gharbi K."/>
            <person name="Hall N."/>
            <person name="Watson M."/>
            <person name="Adriaenssens E.M."/>
            <person name="Foster-Nyarko E."/>
            <person name="Jarju S."/>
            <person name="Secka A."/>
            <person name="Antonio M."/>
            <person name="Oren A."/>
            <person name="Chaudhuri R.R."/>
            <person name="La Ragione R."/>
            <person name="Hildebrand F."/>
            <person name="Pallen M.J."/>
        </authorList>
    </citation>
    <scope>NUCLEOTIDE SEQUENCE</scope>
    <source>
        <strain evidence="1">ChiHjej11B10-15683</strain>
    </source>
</reference>
<evidence type="ECO:0000313" key="5">
    <source>
        <dbReference type="Proteomes" id="UP000092643"/>
    </source>
</evidence>
<evidence type="ECO:0000313" key="3">
    <source>
        <dbReference type="EMBL" id="STO38846.1"/>
    </source>
</evidence>
<evidence type="ECO:0000313" key="2">
    <source>
        <dbReference type="EMBL" id="OBW95616.1"/>
    </source>
</evidence>
<dbReference type="EMBL" id="UGGZ01000001">
    <property type="protein sequence ID" value="STO38846.1"/>
    <property type="molecule type" value="Genomic_DNA"/>
</dbReference>